<dbReference type="InterPro" id="IPR029063">
    <property type="entry name" value="SAM-dependent_MTases_sf"/>
</dbReference>
<keyword evidence="2" id="KW-0489">Methyltransferase</keyword>
<evidence type="ECO:0000313" key="2">
    <source>
        <dbReference type="EMBL" id="NMH87339.1"/>
    </source>
</evidence>
<dbReference type="InterPro" id="IPR013216">
    <property type="entry name" value="Methyltransf_11"/>
</dbReference>
<protein>
    <submittedName>
        <fullName evidence="2">Class I SAM-dependent methyltransferase</fullName>
    </submittedName>
</protein>
<keyword evidence="2" id="KW-0808">Transferase</keyword>
<evidence type="ECO:0000313" key="3">
    <source>
        <dbReference type="Proteomes" id="UP000746690"/>
    </source>
</evidence>
<dbReference type="SUPFAM" id="SSF53335">
    <property type="entry name" value="S-adenosyl-L-methionine-dependent methyltransferases"/>
    <property type="match status" value="1"/>
</dbReference>
<evidence type="ECO:0000259" key="1">
    <source>
        <dbReference type="Pfam" id="PF08241"/>
    </source>
</evidence>
<dbReference type="CDD" id="cd02440">
    <property type="entry name" value="AdoMet_MTases"/>
    <property type="match status" value="1"/>
</dbReference>
<reference evidence="2 3" key="1">
    <citation type="submission" date="2020-04" db="EMBL/GenBank/DDBJ databases">
        <title>A Flavivirga sp. nov.</title>
        <authorList>
            <person name="Sun X."/>
        </authorList>
    </citation>
    <scope>NUCLEOTIDE SEQUENCE [LARGE SCALE GENOMIC DNA]</scope>
    <source>
        <strain evidence="2 3">Y03</strain>
    </source>
</reference>
<dbReference type="GO" id="GO:0008168">
    <property type="term" value="F:methyltransferase activity"/>
    <property type="evidence" value="ECO:0007669"/>
    <property type="project" value="UniProtKB-KW"/>
</dbReference>
<organism evidence="2 3">
    <name type="scientific">Flavivirga algicola</name>
    <dbReference type="NCBI Taxonomy" id="2729136"/>
    <lineage>
        <taxon>Bacteria</taxon>
        <taxon>Pseudomonadati</taxon>
        <taxon>Bacteroidota</taxon>
        <taxon>Flavobacteriia</taxon>
        <taxon>Flavobacteriales</taxon>
        <taxon>Flavobacteriaceae</taxon>
        <taxon>Flavivirga</taxon>
    </lineage>
</organism>
<comment type="caution">
    <text evidence="2">The sequence shown here is derived from an EMBL/GenBank/DDBJ whole genome shotgun (WGS) entry which is preliminary data.</text>
</comment>
<keyword evidence="3" id="KW-1185">Reference proteome</keyword>
<dbReference type="Pfam" id="PF08241">
    <property type="entry name" value="Methyltransf_11"/>
    <property type="match status" value="1"/>
</dbReference>
<dbReference type="Proteomes" id="UP000746690">
    <property type="component" value="Unassembled WGS sequence"/>
</dbReference>
<gene>
    <name evidence="2" type="ORF">HHX25_07475</name>
</gene>
<dbReference type="PANTHER" id="PTHR43591">
    <property type="entry name" value="METHYLTRANSFERASE"/>
    <property type="match status" value="1"/>
</dbReference>
<dbReference type="RefSeq" id="WP_169671730.1">
    <property type="nucleotide sequence ID" value="NZ_JABBHF010000003.1"/>
</dbReference>
<dbReference type="Gene3D" id="3.40.50.150">
    <property type="entry name" value="Vaccinia Virus protein VP39"/>
    <property type="match status" value="1"/>
</dbReference>
<sequence>MKLSRNFTNIFNWILDNLIPPFFRDSRIITTPFFLLLFGKKYHRFMDFKENVLNLNSEEIIEYYKELSTYHINRKTDLNKKSIDFILNNIEGESVLDISCGSGFLAKEIVQKHNINVVGVDFIISEAIKTSENPKFIESSIEKIPFPDNHFDTVISTHTLEHVVDIHLAIRELRRVCRKKIIIVLPRQRNYKFTFDLHIHFFPYKYSVLSMMNNKGTCFNLQNDWIYFENK</sequence>
<dbReference type="EMBL" id="JABBHF010000003">
    <property type="protein sequence ID" value="NMH87339.1"/>
    <property type="molecule type" value="Genomic_DNA"/>
</dbReference>
<proteinExistence type="predicted"/>
<accession>A0ABX1RXY4</accession>
<name>A0ABX1RXY4_9FLAO</name>
<dbReference type="GO" id="GO:0032259">
    <property type="term" value="P:methylation"/>
    <property type="evidence" value="ECO:0007669"/>
    <property type="project" value="UniProtKB-KW"/>
</dbReference>
<feature type="domain" description="Methyltransferase type 11" evidence="1">
    <location>
        <begin position="96"/>
        <end position="180"/>
    </location>
</feature>